<proteinExistence type="predicted"/>
<keyword evidence="4" id="KW-0961">Cell wall biogenesis/degradation</keyword>
<dbReference type="SMART" id="SM00644">
    <property type="entry name" value="Ami_2"/>
    <property type="match status" value="1"/>
</dbReference>
<dbReference type="SUPFAM" id="SSF55846">
    <property type="entry name" value="N-acetylmuramoyl-L-alanine amidase-like"/>
    <property type="match status" value="1"/>
</dbReference>
<dbReference type="GO" id="GO:0009254">
    <property type="term" value="P:peptidoglycan turnover"/>
    <property type="evidence" value="ECO:0007669"/>
    <property type="project" value="TreeGrafter"/>
</dbReference>
<organism evidence="6 7">
    <name type="scientific">Chryseobacterium polytrichastri</name>
    <dbReference type="NCBI Taxonomy" id="1302687"/>
    <lineage>
        <taxon>Bacteria</taxon>
        <taxon>Pseudomonadati</taxon>
        <taxon>Bacteroidota</taxon>
        <taxon>Flavobacteriia</taxon>
        <taxon>Flavobacteriales</taxon>
        <taxon>Weeksellaceae</taxon>
        <taxon>Chryseobacterium group</taxon>
        <taxon>Chryseobacterium</taxon>
    </lineage>
</organism>
<dbReference type="EMBL" id="FRAV01000012">
    <property type="protein sequence ID" value="SHL09882.1"/>
    <property type="molecule type" value="Genomic_DNA"/>
</dbReference>
<keyword evidence="3" id="KW-0378">Hydrolase</keyword>
<dbReference type="InterPro" id="IPR002502">
    <property type="entry name" value="Amidase_domain"/>
</dbReference>
<keyword evidence="7" id="KW-1185">Reference proteome</keyword>
<dbReference type="CDD" id="cd00442">
    <property type="entry name" value="Lyz-like"/>
    <property type="match status" value="1"/>
</dbReference>
<evidence type="ECO:0000313" key="7">
    <source>
        <dbReference type="Proteomes" id="UP000184364"/>
    </source>
</evidence>
<dbReference type="PANTHER" id="PTHR30417:SF1">
    <property type="entry name" value="N-ACETYLMURAMOYL-L-ALANINE AMIDASE AMID"/>
    <property type="match status" value="1"/>
</dbReference>
<evidence type="ECO:0000313" key="6">
    <source>
        <dbReference type="EMBL" id="SHL09882.1"/>
    </source>
</evidence>
<evidence type="ECO:0000256" key="2">
    <source>
        <dbReference type="ARBA" id="ARBA00011901"/>
    </source>
</evidence>
<gene>
    <name evidence="6" type="ORF">SAMN05444267_10121</name>
</gene>
<comment type="catalytic activity">
    <reaction evidence="1">
        <text>Hydrolyzes the link between N-acetylmuramoyl residues and L-amino acid residues in certain cell-wall glycopeptides.</text>
        <dbReference type="EC" id="3.5.1.28"/>
    </reaction>
</comment>
<dbReference type="GO" id="GO:0009253">
    <property type="term" value="P:peptidoglycan catabolic process"/>
    <property type="evidence" value="ECO:0007669"/>
    <property type="project" value="InterPro"/>
</dbReference>
<dbReference type="GO" id="GO:0008745">
    <property type="term" value="F:N-acetylmuramoyl-L-alanine amidase activity"/>
    <property type="evidence" value="ECO:0007669"/>
    <property type="project" value="UniProtKB-EC"/>
</dbReference>
<dbReference type="RefSeq" id="WP_175549585.1">
    <property type="nucleotide sequence ID" value="NZ_FRAV01000012.1"/>
</dbReference>
<feature type="non-terminal residue" evidence="6">
    <location>
        <position position="1"/>
    </location>
</feature>
<name>A0A1M6XV41_9FLAO</name>
<protein>
    <recommendedName>
        <fullName evidence="2">N-acetylmuramoyl-L-alanine amidase</fullName>
        <ecNumber evidence="2">3.5.1.28</ecNumber>
    </recommendedName>
</protein>
<evidence type="ECO:0000256" key="4">
    <source>
        <dbReference type="ARBA" id="ARBA00023316"/>
    </source>
</evidence>
<dbReference type="AlphaFoldDB" id="A0A1M6XV41"/>
<dbReference type="InterPro" id="IPR036505">
    <property type="entry name" value="Amidase/PGRP_sf"/>
</dbReference>
<accession>A0A1M6XV41</accession>
<dbReference type="Proteomes" id="UP000184364">
    <property type="component" value="Unassembled WGS sequence"/>
</dbReference>
<feature type="domain" description="N-acetylmuramoyl-L-alanine amidase" evidence="5">
    <location>
        <begin position="304"/>
        <end position="461"/>
    </location>
</feature>
<dbReference type="EC" id="3.5.1.28" evidence="2"/>
<sequence length="471" mass="53313">LYISTKSPIINVDIEEKPKVLDNGRSPWKMEKSEVGKASSTCICQEQYKDLIWGAKVSCEFRKKVVEICKDLWGESRKMEMANNLMAVFAWESAGTFKPDAPNQTNSGGTGLIQFMPTTAKALLGKEVTVETVKNYYGKKYNKETKKKEDWNLKRVKEFADMTAIQQLDYVKKHFEPLRGKNVEFIDFYLQVLFPASSGLPEHVVFADSLQKLDRPFESEKLRKKRVSAYTNNKGMDIVKDGKLMKSEIKTSVQKYITEGLQYRKIEKCENEIENKPSNITGKCTEGNVVDGFIENHLITKNKIESCNKSLMTRKTEIIVLHRTAGGKASGTLSHMEKAGYGAHFVIDYDGTVYQTIGLNKRGSHMGVAQFQSTKNAGWGNNNSIGIETSGYSFDKDGNKRIGPKYDKIPHHHWEPVTDAQAKSVACLLKFLLNNFNLTIDNVKVHEKLCSKEPKEGQDVYDAMLSYFNTK</sequence>
<evidence type="ECO:0000256" key="3">
    <source>
        <dbReference type="ARBA" id="ARBA00022801"/>
    </source>
</evidence>
<dbReference type="GO" id="GO:0071555">
    <property type="term" value="P:cell wall organization"/>
    <property type="evidence" value="ECO:0007669"/>
    <property type="project" value="UniProtKB-KW"/>
</dbReference>
<dbReference type="PANTHER" id="PTHR30417">
    <property type="entry name" value="N-ACETYLMURAMOYL-L-ALANINE AMIDASE AMID"/>
    <property type="match status" value="1"/>
</dbReference>
<dbReference type="STRING" id="1302687.SAMN05444267_10121"/>
<evidence type="ECO:0000256" key="1">
    <source>
        <dbReference type="ARBA" id="ARBA00001561"/>
    </source>
</evidence>
<dbReference type="Gene3D" id="3.40.80.10">
    <property type="entry name" value="Peptidoglycan recognition protein-like"/>
    <property type="match status" value="1"/>
</dbReference>
<dbReference type="InterPro" id="IPR051206">
    <property type="entry name" value="NAMLAA_amidase_2"/>
</dbReference>
<reference evidence="7" key="1">
    <citation type="submission" date="2016-11" db="EMBL/GenBank/DDBJ databases">
        <authorList>
            <person name="Varghese N."/>
            <person name="Submissions S."/>
        </authorList>
    </citation>
    <scope>NUCLEOTIDE SEQUENCE [LARGE SCALE GENOMIC DNA]</scope>
    <source>
        <strain evidence="7">DSM 26899</strain>
    </source>
</reference>
<dbReference type="CDD" id="cd06583">
    <property type="entry name" value="PGRP"/>
    <property type="match status" value="1"/>
</dbReference>
<dbReference type="Pfam" id="PF01510">
    <property type="entry name" value="Amidase_2"/>
    <property type="match status" value="1"/>
</dbReference>
<evidence type="ECO:0000259" key="5">
    <source>
        <dbReference type="SMART" id="SM00644"/>
    </source>
</evidence>